<keyword evidence="3" id="KW-0663">Pyridoxal phosphate</keyword>
<dbReference type="Gene3D" id="3.40.50.1100">
    <property type="match status" value="2"/>
</dbReference>
<evidence type="ECO:0000256" key="2">
    <source>
        <dbReference type="ARBA" id="ARBA00008639"/>
    </source>
</evidence>
<proteinExistence type="inferred from homology"/>
<evidence type="ECO:0000256" key="1">
    <source>
        <dbReference type="ARBA" id="ARBA00001933"/>
    </source>
</evidence>
<dbReference type="PANTHER" id="PTHR43780:SF2">
    <property type="entry name" value="1-AMINOCYCLOPROPANE-1-CARBOXYLATE DEAMINASE-RELATED"/>
    <property type="match status" value="1"/>
</dbReference>
<dbReference type="SUPFAM" id="SSF53686">
    <property type="entry name" value="Tryptophan synthase beta subunit-like PLP-dependent enzymes"/>
    <property type="match status" value="1"/>
</dbReference>
<dbReference type="InterPro" id="IPR027278">
    <property type="entry name" value="ACCD_DCysDesulf"/>
</dbReference>
<accession>A0AAW2WH50</accession>
<reference evidence="5" key="1">
    <citation type="submission" date="2020-06" db="EMBL/GenBank/DDBJ databases">
        <authorList>
            <person name="Li T."/>
            <person name="Hu X."/>
            <person name="Zhang T."/>
            <person name="Song X."/>
            <person name="Zhang H."/>
            <person name="Dai N."/>
            <person name="Sheng W."/>
            <person name="Hou X."/>
            <person name="Wei L."/>
        </authorList>
    </citation>
    <scope>NUCLEOTIDE SEQUENCE</scope>
    <source>
        <strain evidence="5">G02</strain>
        <tissue evidence="5">Leaf</tissue>
    </source>
</reference>
<dbReference type="PANTHER" id="PTHR43780">
    <property type="entry name" value="1-AMINOCYCLOPROPANE-1-CARBOXYLATE DEAMINASE-RELATED"/>
    <property type="match status" value="1"/>
</dbReference>
<comment type="caution">
    <text evidence="5">The sequence shown here is derived from an EMBL/GenBank/DDBJ whole genome shotgun (WGS) entry which is preliminary data.</text>
</comment>
<organism evidence="5">
    <name type="scientific">Sesamum radiatum</name>
    <name type="common">Black benniseed</name>
    <dbReference type="NCBI Taxonomy" id="300843"/>
    <lineage>
        <taxon>Eukaryota</taxon>
        <taxon>Viridiplantae</taxon>
        <taxon>Streptophyta</taxon>
        <taxon>Embryophyta</taxon>
        <taxon>Tracheophyta</taxon>
        <taxon>Spermatophyta</taxon>
        <taxon>Magnoliopsida</taxon>
        <taxon>eudicotyledons</taxon>
        <taxon>Gunneridae</taxon>
        <taxon>Pentapetalae</taxon>
        <taxon>asterids</taxon>
        <taxon>lamiids</taxon>
        <taxon>Lamiales</taxon>
        <taxon>Pedaliaceae</taxon>
        <taxon>Sesamum</taxon>
    </lineage>
</organism>
<dbReference type="AlphaFoldDB" id="A0AAW2WH50"/>
<gene>
    <name evidence="5" type="ORF">Sradi_0055800</name>
</gene>
<feature type="domain" description="Tryptophan synthase beta chain-like PALP" evidence="4">
    <location>
        <begin position="229"/>
        <end position="436"/>
    </location>
</feature>
<name>A0AAW2WH50_SESRA</name>
<dbReference type="InterPro" id="IPR036052">
    <property type="entry name" value="TrpB-like_PALP_sf"/>
</dbReference>
<evidence type="ECO:0000313" key="5">
    <source>
        <dbReference type="EMBL" id="KAL0441169.1"/>
    </source>
</evidence>
<evidence type="ECO:0000259" key="4">
    <source>
        <dbReference type="Pfam" id="PF00291"/>
    </source>
</evidence>
<sequence length="474" mass="52069">MSCCRFLSSTPLSAHPVIIIGSNKNLLSDKTTRHLQIAYSYSPPAATYSTKPSIPMDSAPKTQEPTFDFLTKKPYVPPSWATNLSPLPSHIFSLGHLPTPIHKWNLPDLPKNTEVYIKRDDLSGMQLSGNKVRKLEFLLAEAVAQGADCIITIGGIQSNHCRATAVAARYLNLDCYLILRTSRYLVMLPKLLLVTLLRSNAHLLGWIVLMEFNHILMQALVDKDPGLTGNLLVERLVGAHIDLVSKEEYANVGSVALTNTLKEKLLSEGRKPYVIPVGGSNSLGTWGYIEAIREIKEQLKKGNGELAFDDIVSACGSGATVAGLAVGSWLSDLRAKVHAYCVCDDPEYFYEFTQGLLDGIQAGIDSRDIVDIQNAKGLVYAINTAEELAFVKQIAQSTGVVLDPVYSGKAAYGMMKDMAENPAKWEGRKVLFIHTGGLLGLYDKTEQMSSLLGNWRRMDIHESVPRKEGTGKMF</sequence>
<evidence type="ECO:0000256" key="3">
    <source>
        <dbReference type="ARBA" id="ARBA00022898"/>
    </source>
</evidence>
<dbReference type="InterPro" id="IPR001926">
    <property type="entry name" value="TrpB-like_PALP"/>
</dbReference>
<dbReference type="Pfam" id="PF00291">
    <property type="entry name" value="PALP"/>
    <property type="match status" value="2"/>
</dbReference>
<dbReference type="FunFam" id="3.40.50.1100:FF:000042">
    <property type="entry name" value="Bifunctional D-cysteine desulfhydrase/1-aminocyclopropane-1-carboxylate deaminase mitochondrial"/>
    <property type="match status" value="1"/>
</dbReference>
<protein>
    <submittedName>
        <fullName evidence="5">D-cysteine desulfhydrase 1, mitochondrial</fullName>
    </submittedName>
</protein>
<comment type="similarity">
    <text evidence="2">Belongs to the ACC deaminase/D-cysteine desulfhydrase family.</text>
</comment>
<comment type="cofactor">
    <cofactor evidence="1">
        <name>pyridoxal 5'-phosphate</name>
        <dbReference type="ChEBI" id="CHEBI:597326"/>
    </cofactor>
</comment>
<dbReference type="GO" id="GO:0019148">
    <property type="term" value="F:D-cysteine desulfhydrase activity"/>
    <property type="evidence" value="ECO:0007669"/>
    <property type="project" value="TreeGrafter"/>
</dbReference>
<dbReference type="EMBL" id="JACGWJ010000001">
    <property type="protein sequence ID" value="KAL0441169.1"/>
    <property type="molecule type" value="Genomic_DNA"/>
</dbReference>
<feature type="domain" description="Tryptophan synthase beta chain-like PALP" evidence="4">
    <location>
        <begin position="93"/>
        <end position="180"/>
    </location>
</feature>
<reference evidence="5" key="2">
    <citation type="journal article" date="2024" name="Plant">
        <title>Genomic evolution and insights into agronomic trait innovations of Sesamum species.</title>
        <authorList>
            <person name="Miao H."/>
            <person name="Wang L."/>
            <person name="Qu L."/>
            <person name="Liu H."/>
            <person name="Sun Y."/>
            <person name="Le M."/>
            <person name="Wang Q."/>
            <person name="Wei S."/>
            <person name="Zheng Y."/>
            <person name="Lin W."/>
            <person name="Duan Y."/>
            <person name="Cao H."/>
            <person name="Xiong S."/>
            <person name="Wang X."/>
            <person name="Wei L."/>
            <person name="Li C."/>
            <person name="Ma Q."/>
            <person name="Ju M."/>
            <person name="Zhao R."/>
            <person name="Li G."/>
            <person name="Mu C."/>
            <person name="Tian Q."/>
            <person name="Mei H."/>
            <person name="Zhang T."/>
            <person name="Gao T."/>
            <person name="Zhang H."/>
        </authorList>
    </citation>
    <scope>NUCLEOTIDE SEQUENCE</scope>
    <source>
        <strain evidence="5">G02</strain>
    </source>
</reference>